<name>A0A4D9E8N3_9SAUR</name>
<keyword evidence="2" id="KW-1185">Reference proteome</keyword>
<dbReference type="EMBL" id="QXTE01000098">
    <property type="protein sequence ID" value="TFK06287.1"/>
    <property type="molecule type" value="Genomic_DNA"/>
</dbReference>
<dbReference type="GO" id="GO:0004180">
    <property type="term" value="F:carboxypeptidase activity"/>
    <property type="evidence" value="ECO:0007669"/>
    <property type="project" value="UniProtKB-KW"/>
</dbReference>
<sequence length="111" mass="12684">MATIAGLGPTLVICKTKIPHTDHQFSATSYLHNRNHFDACVKPQSNLKFIQLSKSACEEKKAQKFLLQLHVLIFSIRYYFRILKIMLNETIGQESFLGFFLNECSSLGEKC</sequence>
<dbReference type="AlphaFoldDB" id="A0A4D9E8N3"/>
<keyword evidence="1" id="KW-0121">Carboxypeptidase</keyword>
<evidence type="ECO:0000313" key="1">
    <source>
        <dbReference type="EMBL" id="TFK06287.1"/>
    </source>
</evidence>
<accession>A0A4D9E8N3</accession>
<keyword evidence="1" id="KW-0378">Hydrolase</keyword>
<protein>
    <submittedName>
        <fullName evidence="1">Mast cell carboxypeptidase A</fullName>
    </submittedName>
</protein>
<proteinExistence type="predicted"/>
<organism evidence="1 2">
    <name type="scientific">Platysternon megacephalum</name>
    <name type="common">big-headed turtle</name>
    <dbReference type="NCBI Taxonomy" id="55544"/>
    <lineage>
        <taxon>Eukaryota</taxon>
        <taxon>Metazoa</taxon>
        <taxon>Chordata</taxon>
        <taxon>Craniata</taxon>
        <taxon>Vertebrata</taxon>
        <taxon>Euteleostomi</taxon>
        <taxon>Archelosauria</taxon>
        <taxon>Testudinata</taxon>
        <taxon>Testudines</taxon>
        <taxon>Cryptodira</taxon>
        <taxon>Durocryptodira</taxon>
        <taxon>Testudinoidea</taxon>
        <taxon>Platysternidae</taxon>
        <taxon>Platysternon</taxon>
    </lineage>
</organism>
<comment type="caution">
    <text evidence="1">The sequence shown here is derived from an EMBL/GenBank/DDBJ whole genome shotgun (WGS) entry which is preliminary data.</text>
</comment>
<keyword evidence="1" id="KW-0645">Protease</keyword>
<reference evidence="1 2" key="2">
    <citation type="submission" date="2019-04" db="EMBL/GenBank/DDBJ databases">
        <title>The genome sequence of big-headed turtle.</title>
        <authorList>
            <person name="Gong S."/>
        </authorList>
    </citation>
    <scope>NUCLEOTIDE SEQUENCE [LARGE SCALE GENOMIC DNA]</scope>
    <source>
        <strain evidence="1">DO16091913</strain>
        <tissue evidence="1">Muscle</tissue>
    </source>
</reference>
<reference evidence="1 2" key="1">
    <citation type="submission" date="2019-04" db="EMBL/GenBank/DDBJ databases">
        <title>Draft genome of the big-headed turtle Platysternon megacephalum.</title>
        <authorList>
            <person name="Gong S."/>
        </authorList>
    </citation>
    <scope>NUCLEOTIDE SEQUENCE [LARGE SCALE GENOMIC DNA]</scope>
    <source>
        <strain evidence="1">DO16091913</strain>
        <tissue evidence="1">Muscle</tissue>
    </source>
</reference>
<gene>
    <name evidence="1" type="ORF">DR999_PMT11029</name>
</gene>
<dbReference type="Proteomes" id="UP000297703">
    <property type="component" value="Unassembled WGS sequence"/>
</dbReference>
<evidence type="ECO:0000313" key="2">
    <source>
        <dbReference type="Proteomes" id="UP000297703"/>
    </source>
</evidence>